<name>A0A2A4Z676_9PROT</name>
<dbReference type="AlphaFoldDB" id="A0A2A4Z676"/>
<protein>
    <recommendedName>
        <fullName evidence="2">SnoaL-like domain-containing protein</fullName>
    </recommendedName>
</protein>
<proteinExistence type="predicted"/>
<evidence type="ECO:0000313" key="1">
    <source>
        <dbReference type="EMBL" id="PCJ02527.1"/>
    </source>
</evidence>
<organism evidence="1">
    <name type="scientific">OCS116 cluster bacterium</name>
    <dbReference type="NCBI Taxonomy" id="2030921"/>
    <lineage>
        <taxon>Bacteria</taxon>
        <taxon>Pseudomonadati</taxon>
        <taxon>Pseudomonadota</taxon>
        <taxon>Alphaproteobacteria</taxon>
        <taxon>OCS116 cluster</taxon>
    </lineage>
</organism>
<evidence type="ECO:0008006" key="2">
    <source>
        <dbReference type="Google" id="ProtNLM"/>
    </source>
</evidence>
<sequence length="128" mass="14804">MTYNSRLVDYFTSEFYQFEVTNLAHLAAPDFIFTINSSAPMKFEEFEGRRRFLFLNAAISHGEFKSTDDAHFFASVEILTLEGDRAIGEIMFNVNDDGLLQKVDVNYEFTKAEFKTFFDALFKNYPSA</sequence>
<reference evidence="1" key="2">
    <citation type="journal article" date="2018" name="ISME J.">
        <title>A dynamic microbial community with high functional redundancy inhabits the cold, oxic subseafloor aquifer.</title>
        <authorList>
            <person name="Tully B.J."/>
            <person name="Wheat C.G."/>
            <person name="Glazer B.T."/>
            <person name="Huber J.A."/>
        </authorList>
    </citation>
    <scope>NUCLEOTIDE SEQUENCE</scope>
    <source>
        <strain evidence="1">NORP83</strain>
    </source>
</reference>
<reference key="1">
    <citation type="submission" date="2017-08" db="EMBL/GenBank/DDBJ databases">
        <title>A dynamic microbial community with high functional redundancy inhabits the cold, oxic subseafloor aquifer.</title>
        <authorList>
            <person name="Tully B.J."/>
            <person name="Wheat C.G."/>
            <person name="Glazer B.T."/>
            <person name="Huber J.A."/>
        </authorList>
    </citation>
    <scope>NUCLEOTIDE SEQUENCE [LARGE SCALE GENOMIC DNA]</scope>
</reference>
<dbReference type="EMBL" id="NVUS01000004">
    <property type="protein sequence ID" value="PCJ02527.1"/>
    <property type="molecule type" value="Genomic_DNA"/>
</dbReference>
<accession>A0A2A4Z676</accession>
<gene>
    <name evidence="1" type="ORF">COB13_04850</name>
</gene>
<comment type="caution">
    <text evidence="1">The sequence shown here is derived from an EMBL/GenBank/DDBJ whole genome shotgun (WGS) entry which is preliminary data.</text>
</comment>